<protein>
    <submittedName>
        <fullName evidence="2">Uncharacterized protein</fullName>
    </submittedName>
</protein>
<dbReference type="EMBL" id="AUSU01000293">
    <property type="protein sequence ID" value="EPS73798.1"/>
    <property type="molecule type" value="Genomic_DNA"/>
</dbReference>
<dbReference type="PANTHER" id="PTHR31088">
    <property type="entry name" value="MEMBRANE-ASSOCIATED PROTEIN VIPP1, CHLOROPLASTIC"/>
    <property type="match status" value="1"/>
</dbReference>
<comment type="similarity">
    <text evidence="1">Belongs to the PspA/Vipp/IM30 family.</text>
</comment>
<dbReference type="Pfam" id="PF04012">
    <property type="entry name" value="PspA_IM30"/>
    <property type="match status" value="1"/>
</dbReference>
<dbReference type="AlphaFoldDB" id="S8ECW9"/>
<dbReference type="Proteomes" id="UP000015453">
    <property type="component" value="Unassembled WGS sequence"/>
</dbReference>
<reference evidence="2 3" key="1">
    <citation type="journal article" date="2013" name="BMC Genomics">
        <title>The miniature genome of a carnivorous plant Genlisea aurea contains a low number of genes and short non-coding sequences.</title>
        <authorList>
            <person name="Leushkin E.V."/>
            <person name="Sutormin R.A."/>
            <person name="Nabieva E.R."/>
            <person name="Penin A.A."/>
            <person name="Kondrashov A.S."/>
            <person name="Logacheva M.D."/>
        </authorList>
    </citation>
    <scope>NUCLEOTIDE SEQUENCE [LARGE SCALE GENOMIC DNA]</scope>
</reference>
<feature type="non-terminal residue" evidence="2">
    <location>
        <position position="1"/>
    </location>
</feature>
<comment type="caution">
    <text evidence="2">The sequence shown here is derived from an EMBL/GenBank/DDBJ whole genome shotgun (WGS) entry which is preliminary data.</text>
</comment>
<evidence type="ECO:0000256" key="1">
    <source>
        <dbReference type="ARBA" id="ARBA00043985"/>
    </source>
</evidence>
<feature type="non-terminal residue" evidence="2">
    <location>
        <position position="75"/>
    </location>
</feature>
<keyword evidence="3" id="KW-1185">Reference proteome</keyword>
<accession>S8ECW9</accession>
<dbReference type="InterPro" id="IPR007157">
    <property type="entry name" value="PspA_VIPP1"/>
</dbReference>
<sequence>DSHTRGGALGTQMNLFDRFARVIKSYANAVISSFEDPEKILEQAVIEMNDDLIKMRQATAQVISLSLSFSSRFYA</sequence>
<dbReference type="PANTHER" id="PTHR31088:SF6">
    <property type="entry name" value="PHAGE SHOCK PROTEIN A"/>
    <property type="match status" value="1"/>
</dbReference>
<dbReference type="OrthoDB" id="434485at2759"/>
<gene>
    <name evidence="2" type="ORF">M569_00959</name>
</gene>
<organism evidence="2 3">
    <name type="scientific">Genlisea aurea</name>
    <dbReference type="NCBI Taxonomy" id="192259"/>
    <lineage>
        <taxon>Eukaryota</taxon>
        <taxon>Viridiplantae</taxon>
        <taxon>Streptophyta</taxon>
        <taxon>Embryophyta</taxon>
        <taxon>Tracheophyta</taxon>
        <taxon>Spermatophyta</taxon>
        <taxon>Magnoliopsida</taxon>
        <taxon>eudicotyledons</taxon>
        <taxon>Gunneridae</taxon>
        <taxon>Pentapetalae</taxon>
        <taxon>asterids</taxon>
        <taxon>lamiids</taxon>
        <taxon>Lamiales</taxon>
        <taxon>Lentibulariaceae</taxon>
        <taxon>Genlisea</taxon>
    </lineage>
</organism>
<proteinExistence type="inferred from homology"/>
<evidence type="ECO:0000313" key="2">
    <source>
        <dbReference type="EMBL" id="EPS73798.1"/>
    </source>
</evidence>
<evidence type="ECO:0000313" key="3">
    <source>
        <dbReference type="Proteomes" id="UP000015453"/>
    </source>
</evidence>
<name>S8ECW9_9LAMI</name>